<evidence type="ECO:0000313" key="4">
    <source>
        <dbReference type="EMBL" id="NJC73565.1"/>
    </source>
</evidence>
<comment type="caution">
    <text evidence="4">The sequence shown here is derived from an EMBL/GenBank/DDBJ whole genome shotgun (WGS) entry which is preliminary data.</text>
</comment>
<sequence length="122" mass="12925">MGVAGNEIGPTPLRLTRSADGSGRVSLTVAGEVDISNLCRLDDELSSILTDPHVTQLIVDVAPLEFIDSSGVEVLMRARQAARRRSTGFALANAHGRVQRVLAVLGVDRVLASTVEPRQIPG</sequence>
<dbReference type="NCBIfam" id="TIGR00377">
    <property type="entry name" value="ant_ant_sig"/>
    <property type="match status" value="1"/>
</dbReference>
<dbReference type="RefSeq" id="WP_167928470.1">
    <property type="nucleotide sequence ID" value="NZ_JAATVY010000032.1"/>
</dbReference>
<dbReference type="InterPro" id="IPR002645">
    <property type="entry name" value="STAS_dom"/>
</dbReference>
<dbReference type="PANTHER" id="PTHR33495">
    <property type="entry name" value="ANTI-SIGMA FACTOR ANTAGONIST TM_1081-RELATED-RELATED"/>
    <property type="match status" value="1"/>
</dbReference>
<dbReference type="Pfam" id="PF01740">
    <property type="entry name" value="STAS"/>
    <property type="match status" value="1"/>
</dbReference>
<proteinExistence type="inferred from homology"/>
<gene>
    <name evidence="4" type="ORF">HC031_28130</name>
</gene>
<name>A0ABX0Y803_9ACTN</name>
<dbReference type="InterPro" id="IPR003658">
    <property type="entry name" value="Anti-sigma_ant"/>
</dbReference>
<evidence type="ECO:0000259" key="3">
    <source>
        <dbReference type="PROSITE" id="PS50801"/>
    </source>
</evidence>
<comment type="similarity">
    <text evidence="1 2">Belongs to the anti-sigma-factor antagonist family.</text>
</comment>
<dbReference type="CDD" id="cd07043">
    <property type="entry name" value="STAS_anti-anti-sigma_factors"/>
    <property type="match status" value="1"/>
</dbReference>
<protein>
    <recommendedName>
        <fullName evidence="2">Anti-sigma factor antagonist</fullName>
    </recommendedName>
</protein>
<feature type="domain" description="STAS" evidence="3">
    <location>
        <begin position="23"/>
        <end position="122"/>
    </location>
</feature>
<dbReference type="Proteomes" id="UP000722989">
    <property type="component" value="Unassembled WGS sequence"/>
</dbReference>
<dbReference type="EMBL" id="JAATVY010000032">
    <property type="protein sequence ID" value="NJC73565.1"/>
    <property type="molecule type" value="Genomic_DNA"/>
</dbReference>
<organism evidence="4 5">
    <name type="scientific">Planosporangium thailandense</name>
    <dbReference type="NCBI Taxonomy" id="765197"/>
    <lineage>
        <taxon>Bacteria</taxon>
        <taxon>Bacillati</taxon>
        <taxon>Actinomycetota</taxon>
        <taxon>Actinomycetes</taxon>
        <taxon>Micromonosporales</taxon>
        <taxon>Micromonosporaceae</taxon>
        <taxon>Planosporangium</taxon>
    </lineage>
</organism>
<dbReference type="SUPFAM" id="SSF52091">
    <property type="entry name" value="SpoIIaa-like"/>
    <property type="match status" value="1"/>
</dbReference>
<evidence type="ECO:0000313" key="5">
    <source>
        <dbReference type="Proteomes" id="UP000722989"/>
    </source>
</evidence>
<reference evidence="4 5" key="1">
    <citation type="submission" date="2020-03" db="EMBL/GenBank/DDBJ databases">
        <title>WGS of the type strain of Planosporangium spp.</title>
        <authorList>
            <person name="Thawai C."/>
        </authorList>
    </citation>
    <scope>NUCLEOTIDE SEQUENCE [LARGE SCALE GENOMIC DNA]</scope>
    <source>
        <strain evidence="4 5">TBRC 5610</strain>
    </source>
</reference>
<dbReference type="PROSITE" id="PS50801">
    <property type="entry name" value="STAS"/>
    <property type="match status" value="1"/>
</dbReference>
<dbReference type="PANTHER" id="PTHR33495:SF2">
    <property type="entry name" value="ANTI-SIGMA FACTOR ANTAGONIST TM_1081-RELATED"/>
    <property type="match status" value="1"/>
</dbReference>
<keyword evidence="5" id="KW-1185">Reference proteome</keyword>
<evidence type="ECO:0000256" key="2">
    <source>
        <dbReference type="RuleBase" id="RU003749"/>
    </source>
</evidence>
<accession>A0ABX0Y803</accession>
<evidence type="ECO:0000256" key="1">
    <source>
        <dbReference type="ARBA" id="ARBA00009013"/>
    </source>
</evidence>
<dbReference type="InterPro" id="IPR036513">
    <property type="entry name" value="STAS_dom_sf"/>
</dbReference>
<dbReference type="Gene3D" id="3.30.750.24">
    <property type="entry name" value="STAS domain"/>
    <property type="match status" value="1"/>
</dbReference>